<dbReference type="PANTHER" id="PTHR46401:SF2">
    <property type="entry name" value="GLYCOSYLTRANSFERASE WBBK-RELATED"/>
    <property type="match status" value="1"/>
</dbReference>
<reference evidence="4 5" key="1">
    <citation type="submission" date="2015-09" db="EMBL/GenBank/DDBJ databases">
        <authorList>
            <consortium name="Pathogen Informatics"/>
        </authorList>
    </citation>
    <scope>NUCLEOTIDE SEQUENCE [LARGE SCALE GENOMIC DNA]</scope>
    <source>
        <strain evidence="4 5">2789STDY5834970</strain>
    </source>
</reference>
<evidence type="ECO:0000313" key="5">
    <source>
        <dbReference type="Proteomes" id="UP000095649"/>
    </source>
</evidence>
<dbReference type="GO" id="GO:0009103">
    <property type="term" value="P:lipopolysaccharide biosynthetic process"/>
    <property type="evidence" value="ECO:0007669"/>
    <property type="project" value="TreeGrafter"/>
</dbReference>
<gene>
    <name evidence="4" type="primary">mshA</name>
    <name evidence="4" type="ORF">ERS852582_01449</name>
</gene>
<evidence type="ECO:0000259" key="3">
    <source>
        <dbReference type="Pfam" id="PF13439"/>
    </source>
</evidence>
<evidence type="ECO:0000313" key="4">
    <source>
        <dbReference type="EMBL" id="CUM99227.1"/>
    </source>
</evidence>
<evidence type="ECO:0000259" key="2">
    <source>
        <dbReference type="Pfam" id="PF00534"/>
    </source>
</evidence>
<keyword evidence="4" id="KW-0328">Glycosyltransferase</keyword>
<feature type="domain" description="Glycosyltransferase subfamily 4-like N-terminal" evidence="3">
    <location>
        <begin position="2"/>
        <end position="69"/>
    </location>
</feature>
<accession>A0A173TBA3</accession>
<dbReference type="Gene3D" id="3.40.50.2000">
    <property type="entry name" value="Glycogen Phosphorylase B"/>
    <property type="match status" value="2"/>
</dbReference>
<dbReference type="Pfam" id="PF13439">
    <property type="entry name" value="Glyco_transf_4"/>
    <property type="match status" value="1"/>
</dbReference>
<dbReference type="CDD" id="cd03809">
    <property type="entry name" value="GT4_MtfB-like"/>
    <property type="match status" value="1"/>
</dbReference>
<sequence>MTVHDIANHILENISQSKSSQQKYLRLILDHSCKIADRIIVPSIATKNDLVEHFDVDPRKISVIYEGGDKEINVKPAGEQELKEKYQIKKPYFLYVGTLQPRKNIETIVNAFLCLAKEELTSQLVLAGGTGWGMDKVLEKIQKSESKDRIVLTGYVSEEEKAGLYKNAEAFLFPSLYEGFGIPILESFSYGIPVITAKNSSLPEVGGDAAIYIENVMSSEELEERMKMVLGLSEADRISLSEKGVRQFNRFTWKKCAREISKLFCGKTV</sequence>
<name>A0A173TBA3_9FIRM</name>
<dbReference type="AlphaFoldDB" id="A0A173TBA3"/>
<dbReference type="GO" id="GO:0102710">
    <property type="term" value="F:D-inositol-3-phosphate glycosyltransferase activity"/>
    <property type="evidence" value="ECO:0007669"/>
    <property type="project" value="UniProtKB-EC"/>
</dbReference>
<keyword evidence="1 4" id="KW-0808">Transferase</keyword>
<dbReference type="PANTHER" id="PTHR46401">
    <property type="entry name" value="GLYCOSYLTRANSFERASE WBBK-RELATED"/>
    <property type="match status" value="1"/>
</dbReference>
<dbReference type="Proteomes" id="UP000095649">
    <property type="component" value="Unassembled WGS sequence"/>
</dbReference>
<dbReference type="InterPro" id="IPR028098">
    <property type="entry name" value="Glyco_trans_4-like_N"/>
</dbReference>
<dbReference type="EMBL" id="CYXN01000009">
    <property type="protein sequence ID" value="CUM99227.1"/>
    <property type="molecule type" value="Genomic_DNA"/>
</dbReference>
<feature type="domain" description="Glycosyl transferase family 1" evidence="2">
    <location>
        <begin position="81"/>
        <end position="233"/>
    </location>
</feature>
<proteinExistence type="predicted"/>
<dbReference type="InterPro" id="IPR001296">
    <property type="entry name" value="Glyco_trans_1"/>
</dbReference>
<dbReference type="OrthoDB" id="9802525at2"/>
<evidence type="ECO:0000256" key="1">
    <source>
        <dbReference type="ARBA" id="ARBA00022679"/>
    </source>
</evidence>
<dbReference type="Pfam" id="PF00534">
    <property type="entry name" value="Glycos_transf_1"/>
    <property type="match status" value="1"/>
</dbReference>
<dbReference type="EC" id="2.4.1.250" evidence="4"/>
<organism evidence="4 5">
    <name type="scientific">Faecalibacterium prausnitzii</name>
    <dbReference type="NCBI Taxonomy" id="853"/>
    <lineage>
        <taxon>Bacteria</taxon>
        <taxon>Bacillati</taxon>
        <taxon>Bacillota</taxon>
        <taxon>Clostridia</taxon>
        <taxon>Eubacteriales</taxon>
        <taxon>Oscillospiraceae</taxon>
        <taxon>Faecalibacterium</taxon>
    </lineage>
</organism>
<protein>
    <submittedName>
        <fullName evidence="4">D-inositol-3-phosphate glycosyltransferase</fullName>
        <ecNumber evidence="4">2.4.1.250</ecNumber>
    </submittedName>
</protein>
<dbReference type="SUPFAM" id="SSF53756">
    <property type="entry name" value="UDP-Glycosyltransferase/glycogen phosphorylase"/>
    <property type="match status" value="1"/>
</dbReference>